<dbReference type="GO" id="GO:0006412">
    <property type="term" value="P:translation"/>
    <property type="evidence" value="ECO:0007669"/>
    <property type="project" value="UniProtKB-UniRule"/>
</dbReference>
<evidence type="ECO:0000313" key="4">
    <source>
        <dbReference type="Proteomes" id="UP000254794"/>
    </source>
</evidence>
<dbReference type="Pfam" id="PF01327">
    <property type="entry name" value="Pep_deformylase"/>
    <property type="match status" value="1"/>
</dbReference>
<sequence length="220" mass="25352">MLNKKVLKRLSYLFVIFLHSCKISSPQPLNFVSSTSPILHKVIKPVTFPLTNSDKALIKVMKYSILPAQLQKRKAAWSDSVGMAANQWGIDKRIFLFSPKGSDKEIEVIINPDYIPVPTTNNKAIKTEYEWEGCFSLPFKVGYVKRYLAIKAIYQNEQGKIITKYLSGYPARVWQHETDHLNGKLYNDNSLNIYLEEKVFSTKELAEAFYNAMEEEKGRY</sequence>
<dbReference type="PRINTS" id="PR01576">
    <property type="entry name" value="PDEFORMYLASE"/>
</dbReference>
<dbReference type="SUPFAM" id="SSF56420">
    <property type="entry name" value="Peptide deformylase"/>
    <property type="match status" value="1"/>
</dbReference>
<protein>
    <recommendedName>
        <fullName evidence="2">Peptide deformylase</fullName>
        <shortName evidence="2">PDF</shortName>
        <ecNumber evidence="2">3.5.1.88</ecNumber>
    </recommendedName>
    <alternativeName>
        <fullName evidence="2">Polypeptide deformylase</fullName>
    </alternativeName>
</protein>
<keyword evidence="2" id="KW-0648">Protein biosynthesis</keyword>
<reference evidence="3 4" key="1">
    <citation type="submission" date="2018-06" db="EMBL/GenBank/DDBJ databases">
        <authorList>
            <consortium name="Pathogen Informatics"/>
            <person name="Doyle S."/>
        </authorList>
    </citation>
    <scope>NUCLEOTIDE SEQUENCE [LARGE SCALE GENOMIC DNA]</scope>
    <source>
        <strain evidence="3 4">NCTC13316</strain>
    </source>
</reference>
<proteinExistence type="inferred from homology"/>
<feature type="binding site" evidence="2">
    <location>
        <position position="134"/>
    </location>
    <ligand>
        <name>Fe cation</name>
        <dbReference type="ChEBI" id="CHEBI:24875"/>
    </ligand>
</feature>
<dbReference type="AlphaFoldDB" id="A0A378JP90"/>
<comment type="catalytic activity">
    <reaction evidence="2">
        <text>N-terminal N-formyl-L-methionyl-[peptide] + H2O = N-terminal L-methionyl-[peptide] + formate</text>
        <dbReference type="Rhea" id="RHEA:24420"/>
        <dbReference type="Rhea" id="RHEA-COMP:10639"/>
        <dbReference type="Rhea" id="RHEA-COMP:10640"/>
        <dbReference type="ChEBI" id="CHEBI:15377"/>
        <dbReference type="ChEBI" id="CHEBI:15740"/>
        <dbReference type="ChEBI" id="CHEBI:49298"/>
        <dbReference type="ChEBI" id="CHEBI:64731"/>
        <dbReference type="EC" id="3.5.1.88"/>
    </reaction>
</comment>
<keyword evidence="2" id="KW-0479">Metal-binding</keyword>
<comment type="function">
    <text evidence="2">Removes the formyl group from the N-terminal Met of newly synthesized proteins. Requires at least a dipeptide for an efficient rate of reaction. N-terminal L-methionine is a prerequisite for activity but the enzyme has broad specificity at other positions.</text>
</comment>
<dbReference type="PANTHER" id="PTHR10458">
    <property type="entry name" value="PEPTIDE DEFORMYLASE"/>
    <property type="match status" value="1"/>
</dbReference>
<gene>
    <name evidence="3" type="primary">def_2</name>
    <name evidence="2" type="synonym">def</name>
    <name evidence="3" type="ORF">NCTC13316_02614</name>
</gene>
<dbReference type="InterPro" id="IPR036821">
    <property type="entry name" value="Peptide_deformylase_sf"/>
</dbReference>
<comment type="similarity">
    <text evidence="1 2">Belongs to the polypeptide deformylase family.</text>
</comment>
<keyword evidence="2" id="KW-0408">Iron</keyword>
<name>A0A378JP90_9GAMM</name>
<dbReference type="Gene3D" id="3.90.45.10">
    <property type="entry name" value="Peptide deformylase"/>
    <property type="match status" value="1"/>
</dbReference>
<organism evidence="3 4">
    <name type="scientific">Legionella busanensis</name>
    <dbReference type="NCBI Taxonomy" id="190655"/>
    <lineage>
        <taxon>Bacteria</taxon>
        <taxon>Pseudomonadati</taxon>
        <taxon>Pseudomonadota</taxon>
        <taxon>Gammaproteobacteria</taxon>
        <taxon>Legionellales</taxon>
        <taxon>Legionellaceae</taxon>
        <taxon>Legionella</taxon>
    </lineage>
</organism>
<dbReference type="RefSeq" id="WP_115332052.1">
    <property type="nucleotide sequence ID" value="NZ_CAAAHP010000006.1"/>
</dbReference>
<feature type="binding site" evidence="2">
    <location>
        <position position="180"/>
    </location>
    <ligand>
        <name>Fe cation</name>
        <dbReference type="ChEBI" id="CHEBI:24875"/>
    </ligand>
</feature>
<dbReference type="EMBL" id="UGOD01000001">
    <property type="protein sequence ID" value="STX52498.1"/>
    <property type="molecule type" value="Genomic_DNA"/>
</dbReference>
<dbReference type="OrthoDB" id="9804313at2"/>
<dbReference type="EC" id="3.5.1.88" evidence="2"/>
<dbReference type="GO" id="GO:0046872">
    <property type="term" value="F:metal ion binding"/>
    <property type="evidence" value="ECO:0007669"/>
    <property type="project" value="UniProtKB-KW"/>
</dbReference>
<dbReference type="PANTHER" id="PTHR10458:SF22">
    <property type="entry name" value="PEPTIDE DEFORMYLASE"/>
    <property type="match status" value="1"/>
</dbReference>
<keyword evidence="2 3" id="KW-0378">Hydrolase</keyword>
<dbReference type="HAMAP" id="MF_00163">
    <property type="entry name" value="Pep_deformylase"/>
    <property type="match status" value="1"/>
</dbReference>
<feature type="binding site" evidence="2">
    <location>
        <position position="176"/>
    </location>
    <ligand>
        <name>Fe cation</name>
        <dbReference type="ChEBI" id="CHEBI:24875"/>
    </ligand>
</feature>
<dbReference type="CDD" id="cd00487">
    <property type="entry name" value="Pep_deformylase"/>
    <property type="match status" value="1"/>
</dbReference>
<evidence type="ECO:0000256" key="1">
    <source>
        <dbReference type="ARBA" id="ARBA00010759"/>
    </source>
</evidence>
<evidence type="ECO:0000313" key="3">
    <source>
        <dbReference type="EMBL" id="STX52498.1"/>
    </source>
</evidence>
<dbReference type="GO" id="GO:0042586">
    <property type="term" value="F:peptide deformylase activity"/>
    <property type="evidence" value="ECO:0007669"/>
    <property type="project" value="UniProtKB-UniRule"/>
</dbReference>
<comment type="cofactor">
    <cofactor evidence="2">
        <name>Fe(2+)</name>
        <dbReference type="ChEBI" id="CHEBI:29033"/>
    </cofactor>
    <text evidence="2">Binds 1 Fe(2+) ion.</text>
</comment>
<keyword evidence="4" id="KW-1185">Reference proteome</keyword>
<feature type="active site" evidence="2">
    <location>
        <position position="177"/>
    </location>
</feature>
<dbReference type="InterPro" id="IPR023635">
    <property type="entry name" value="Peptide_deformylase"/>
</dbReference>
<evidence type="ECO:0000256" key="2">
    <source>
        <dbReference type="HAMAP-Rule" id="MF_00163"/>
    </source>
</evidence>
<accession>A0A378JP90</accession>
<dbReference type="Proteomes" id="UP000254794">
    <property type="component" value="Unassembled WGS sequence"/>
</dbReference>